<protein>
    <submittedName>
        <fullName evidence="1">Uncharacterized protein</fullName>
    </submittedName>
</protein>
<dbReference type="Proteomes" id="UP000827872">
    <property type="component" value="Linkage Group LG08"/>
</dbReference>
<dbReference type="EMBL" id="CM037621">
    <property type="protein sequence ID" value="KAH8002448.1"/>
    <property type="molecule type" value="Genomic_DNA"/>
</dbReference>
<reference evidence="1" key="1">
    <citation type="submission" date="2021-08" db="EMBL/GenBank/DDBJ databases">
        <title>The first chromosome-level gecko genome reveals the dynamic sex chromosomes of Neotropical dwarf geckos (Sphaerodactylidae: Sphaerodactylus).</title>
        <authorList>
            <person name="Pinto B.J."/>
            <person name="Keating S.E."/>
            <person name="Gamble T."/>
        </authorList>
    </citation>
    <scope>NUCLEOTIDE SEQUENCE</scope>
    <source>
        <strain evidence="1">TG3544</strain>
    </source>
</reference>
<evidence type="ECO:0000313" key="1">
    <source>
        <dbReference type="EMBL" id="KAH8002448.1"/>
    </source>
</evidence>
<proteinExistence type="predicted"/>
<sequence length="298" mass="34154">MYKLALHKYFPRIEADQQKEEAHHKEEILRIQNEARMELDIEKQKHQEMTAKYQRDQDELLQRKVPSLIHSAVNNLKMEMDILEKKLHEVQTKLAEKNKEAEEERQSLEKQVAYLEIQLSEEQSTHQAVTEDMAEEMKKKSHELGKITHELARLSQNLHQVQEENALLQDTVRRECEERYELTEALTQAREQVTELKKLSGNFPLSQCSLSQGSLTSCPALVNGHSHKSSSRGRGRTPPGLCGISRASNVLSCSWYKSRGNGSEPGLPVLPPSSRRVSSLDESRRRIAAAITRQLSQQ</sequence>
<evidence type="ECO:0000313" key="2">
    <source>
        <dbReference type="Proteomes" id="UP000827872"/>
    </source>
</evidence>
<keyword evidence="2" id="KW-1185">Reference proteome</keyword>
<accession>A0ACB8FBA0</accession>
<name>A0ACB8FBA0_9SAUR</name>
<organism evidence="1 2">
    <name type="scientific">Sphaerodactylus townsendi</name>
    <dbReference type="NCBI Taxonomy" id="933632"/>
    <lineage>
        <taxon>Eukaryota</taxon>
        <taxon>Metazoa</taxon>
        <taxon>Chordata</taxon>
        <taxon>Craniata</taxon>
        <taxon>Vertebrata</taxon>
        <taxon>Euteleostomi</taxon>
        <taxon>Lepidosauria</taxon>
        <taxon>Squamata</taxon>
        <taxon>Bifurcata</taxon>
        <taxon>Gekkota</taxon>
        <taxon>Sphaerodactylidae</taxon>
        <taxon>Sphaerodactylus</taxon>
    </lineage>
</organism>
<comment type="caution">
    <text evidence="1">The sequence shown here is derived from an EMBL/GenBank/DDBJ whole genome shotgun (WGS) entry which is preliminary data.</text>
</comment>
<gene>
    <name evidence="1" type="ORF">K3G42_024547</name>
</gene>